<evidence type="ECO:0000256" key="1">
    <source>
        <dbReference type="SAM" id="MobiDB-lite"/>
    </source>
</evidence>
<evidence type="ECO:0000313" key="5">
    <source>
        <dbReference type="Proteomes" id="UP000592294"/>
    </source>
</evidence>
<dbReference type="InterPro" id="IPR029044">
    <property type="entry name" value="Nucleotide-diphossugar_trans"/>
</dbReference>
<feature type="domain" description="Glycosyltransferase 2-like" evidence="3">
    <location>
        <begin position="48"/>
        <end position="163"/>
    </location>
</feature>
<comment type="caution">
    <text evidence="4">The sequence shown here is derived from an EMBL/GenBank/DDBJ whole genome shotgun (WGS) entry which is preliminary data.</text>
</comment>
<dbReference type="SUPFAM" id="SSF53448">
    <property type="entry name" value="Nucleotide-diphospho-sugar transferases"/>
    <property type="match status" value="1"/>
</dbReference>
<reference evidence="4 5" key="1">
    <citation type="submission" date="2020-06" db="EMBL/GenBank/DDBJ databases">
        <title>Whole-genome sequence of Allochromatium humboldtianum DSM 21881, type strain.</title>
        <authorList>
            <person name="Kyndt J.A."/>
            <person name="Meyer T.E."/>
        </authorList>
    </citation>
    <scope>NUCLEOTIDE SEQUENCE [LARGE SCALE GENOMIC DNA]</scope>
    <source>
        <strain evidence="4 5">DSM 21881</strain>
    </source>
</reference>
<accession>A0A850RB91</accession>
<dbReference type="Gene3D" id="3.90.550.10">
    <property type="entry name" value="Spore Coat Polysaccharide Biosynthesis Protein SpsA, Chain A"/>
    <property type="match status" value="1"/>
</dbReference>
<dbReference type="GO" id="GO:0016740">
    <property type="term" value="F:transferase activity"/>
    <property type="evidence" value="ECO:0007669"/>
    <property type="project" value="UniProtKB-KW"/>
</dbReference>
<proteinExistence type="predicted"/>
<sequence>MATAVGGRTGGDGSAFQFRGGRAGRARGTRSGVQLVTDLDPPSIPAVSLILVNYNAGPLLTEAVGAALASSVPVEVIVSDNGSRDDSLERLRQVHGGDARLRILENGANLGFAAANNRALPLARAERLLFLNPDCLVAPDTLERLIAILDTRPEVGMIGCLVCDPDGAEQVACRRAIPDPWIALRRLLHLDRLNPAGEGRRLDQRHQPLPTVPVEVEAISGSFMLTTRRALERVGPLDEGYFLHCEDLDWFVRFHEAGLKILFVPDVRVIHHKGACSTGDPLAVERHKHRGMVRFFRKHQVRRHSRAFGWLVVVGIWMHFGLKALSIRLGPRGRR</sequence>
<dbReference type="EMBL" id="JABZEO010000007">
    <property type="protein sequence ID" value="NVZ10035.1"/>
    <property type="molecule type" value="Genomic_DNA"/>
</dbReference>
<evidence type="ECO:0000256" key="2">
    <source>
        <dbReference type="SAM" id="Phobius"/>
    </source>
</evidence>
<gene>
    <name evidence="4" type="ORF">HW932_12260</name>
</gene>
<dbReference type="CDD" id="cd04186">
    <property type="entry name" value="GT_2_like_c"/>
    <property type="match status" value="1"/>
</dbReference>
<dbReference type="AlphaFoldDB" id="A0A850RB91"/>
<dbReference type="Proteomes" id="UP000592294">
    <property type="component" value="Unassembled WGS sequence"/>
</dbReference>
<keyword evidence="5" id="KW-1185">Reference proteome</keyword>
<feature type="region of interest" description="Disordered" evidence="1">
    <location>
        <begin position="1"/>
        <end position="25"/>
    </location>
</feature>
<keyword evidence="2" id="KW-0812">Transmembrane</keyword>
<evidence type="ECO:0000313" key="4">
    <source>
        <dbReference type="EMBL" id="NVZ10035.1"/>
    </source>
</evidence>
<evidence type="ECO:0000259" key="3">
    <source>
        <dbReference type="Pfam" id="PF00535"/>
    </source>
</evidence>
<keyword evidence="2" id="KW-0472">Membrane</keyword>
<keyword evidence="4" id="KW-0808">Transferase</keyword>
<feature type="transmembrane region" description="Helical" evidence="2">
    <location>
        <begin position="307"/>
        <end position="325"/>
    </location>
</feature>
<dbReference type="PANTHER" id="PTHR43179">
    <property type="entry name" value="RHAMNOSYLTRANSFERASE WBBL"/>
    <property type="match status" value="1"/>
</dbReference>
<organism evidence="4 5">
    <name type="scientific">Allochromatium humboldtianum</name>
    <dbReference type="NCBI Taxonomy" id="504901"/>
    <lineage>
        <taxon>Bacteria</taxon>
        <taxon>Pseudomonadati</taxon>
        <taxon>Pseudomonadota</taxon>
        <taxon>Gammaproteobacteria</taxon>
        <taxon>Chromatiales</taxon>
        <taxon>Chromatiaceae</taxon>
        <taxon>Allochromatium</taxon>
    </lineage>
</organism>
<keyword evidence="2" id="KW-1133">Transmembrane helix</keyword>
<protein>
    <submittedName>
        <fullName evidence="4">Glycosyltransferase family 2 protein</fullName>
    </submittedName>
</protein>
<dbReference type="PANTHER" id="PTHR43179:SF7">
    <property type="entry name" value="RHAMNOSYLTRANSFERASE WBBL"/>
    <property type="match status" value="1"/>
</dbReference>
<dbReference type="Pfam" id="PF00535">
    <property type="entry name" value="Glycos_transf_2"/>
    <property type="match status" value="1"/>
</dbReference>
<dbReference type="InterPro" id="IPR001173">
    <property type="entry name" value="Glyco_trans_2-like"/>
</dbReference>
<name>A0A850RB91_9GAMM</name>